<organism evidence="2 3">
    <name type="scientific">Kribbella capetownensis</name>
    <dbReference type="NCBI Taxonomy" id="1572659"/>
    <lineage>
        <taxon>Bacteria</taxon>
        <taxon>Bacillati</taxon>
        <taxon>Actinomycetota</taxon>
        <taxon>Actinomycetes</taxon>
        <taxon>Propionibacteriales</taxon>
        <taxon>Kribbellaceae</taxon>
        <taxon>Kribbella</taxon>
    </lineage>
</organism>
<accession>A0A4R0JK61</accession>
<protein>
    <recommendedName>
        <fullName evidence="1">Zinc finger CGNR domain-containing protein</fullName>
    </recommendedName>
</protein>
<dbReference type="PANTHER" id="PTHR35525:SF3">
    <property type="entry name" value="BLL6575 PROTEIN"/>
    <property type="match status" value="1"/>
</dbReference>
<evidence type="ECO:0000259" key="1">
    <source>
        <dbReference type="Pfam" id="PF11706"/>
    </source>
</evidence>
<proteinExistence type="predicted"/>
<dbReference type="Proteomes" id="UP000293342">
    <property type="component" value="Unassembled WGS sequence"/>
</dbReference>
<reference evidence="2 3" key="1">
    <citation type="submission" date="2019-02" db="EMBL/GenBank/DDBJ databases">
        <title>Kribbella capetownensis sp. nov. and Kribbella speibonae sp. nov., isolated from soil.</title>
        <authorList>
            <person name="Curtis S.M."/>
            <person name="Norton I."/>
            <person name="Everest G.J."/>
            <person name="Meyers P.R."/>
        </authorList>
    </citation>
    <scope>NUCLEOTIDE SEQUENCE [LARGE SCALE GENOMIC DNA]</scope>
    <source>
        <strain evidence="2 3">YM53</strain>
    </source>
</reference>
<dbReference type="InterPro" id="IPR021005">
    <property type="entry name" value="Znf_CGNR"/>
</dbReference>
<dbReference type="InterPro" id="IPR010852">
    <property type="entry name" value="ABATE"/>
</dbReference>
<dbReference type="Pfam" id="PF07336">
    <property type="entry name" value="ABATE"/>
    <property type="match status" value="1"/>
</dbReference>
<dbReference type="Pfam" id="PF11706">
    <property type="entry name" value="zf-CGNR"/>
    <property type="match status" value="1"/>
</dbReference>
<dbReference type="Gene3D" id="1.10.3300.10">
    <property type="entry name" value="Jann2411-like domain"/>
    <property type="match status" value="1"/>
</dbReference>
<comment type="caution">
    <text evidence="2">The sequence shown here is derived from an EMBL/GenBank/DDBJ whole genome shotgun (WGS) entry which is preliminary data.</text>
</comment>
<dbReference type="RefSeq" id="WP_131515521.1">
    <property type="nucleotide sequence ID" value="NZ_SJKD01000005.1"/>
</dbReference>
<dbReference type="InterPro" id="IPR023286">
    <property type="entry name" value="ABATE_dom_sf"/>
</dbReference>
<gene>
    <name evidence="2" type="ORF">E0H75_21955</name>
</gene>
<dbReference type="EMBL" id="SJKD01000005">
    <property type="protein sequence ID" value="TCC47451.1"/>
    <property type="molecule type" value="Genomic_DNA"/>
</dbReference>
<dbReference type="OrthoDB" id="123307at2"/>
<dbReference type="AlphaFoldDB" id="A0A4R0JK61"/>
<dbReference type="PANTHER" id="PTHR35525">
    <property type="entry name" value="BLL6575 PROTEIN"/>
    <property type="match status" value="1"/>
</dbReference>
<evidence type="ECO:0000313" key="2">
    <source>
        <dbReference type="EMBL" id="TCC47451.1"/>
    </source>
</evidence>
<keyword evidence="3" id="KW-1185">Reference proteome</keyword>
<evidence type="ECO:0000313" key="3">
    <source>
        <dbReference type="Proteomes" id="UP000293342"/>
    </source>
</evidence>
<feature type="domain" description="Zinc finger CGNR" evidence="1">
    <location>
        <begin position="135"/>
        <end position="177"/>
    </location>
</feature>
<dbReference type="SUPFAM" id="SSF160904">
    <property type="entry name" value="Jann2411-like"/>
    <property type="match status" value="1"/>
</dbReference>
<sequence length="184" mass="20409">MTYRPELIGGHLALDLVNTVAWRLDPGRTVDRFAELSNVECWLLAAGVITDGAVVTRRLCDDLVAARDIAYDVLASLANGQLPDPAPIDALQGLIVEVVRSASVEVSPFEWRADDPGGAVRLAVWRLFEDEDLSRLRQCGDDGCGWLFLDRSKNGSRRWCSSADCGNRARARRHYERTRDGSRP</sequence>
<name>A0A4R0JK61_9ACTN</name>